<evidence type="ECO:0000313" key="1">
    <source>
        <dbReference type="EMBL" id="SEA50909.1"/>
    </source>
</evidence>
<protein>
    <submittedName>
        <fullName evidence="1">Uncharacterized protein</fullName>
    </submittedName>
</protein>
<keyword evidence="2" id="KW-1185">Reference proteome</keyword>
<name>A0A1H4BS26_9BACT</name>
<dbReference type="OrthoDB" id="1376075at2"/>
<dbReference type="EMBL" id="FNQY01000024">
    <property type="protein sequence ID" value="SEA50909.1"/>
    <property type="molecule type" value="Genomic_DNA"/>
</dbReference>
<dbReference type="AlphaFoldDB" id="A0A1H4BS26"/>
<dbReference type="Proteomes" id="UP000199041">
    <property type="component" value="Unassembled WGS sequence"/>
</dbReference>
<evidence type="ECO:0000313" key="2">
    <source>
        <dbReference type="Proteomes" id="UP000199041"/>
    </source>
</evidence>
<sequence length="157" mass="16837">MFDDVYVAAQTFRNRDEKQHLGSGWVTPNDAVAGIAGTALMFLPFGPEAAKGERVVKVGVVTAEDAAKGGFSVNPSKFDYFFGRVVSGSEHNIARSAQNLKDLTTLGIKSESQLMNVFGQALESGTVISTKTSQYGTTVMRSINIGNRGSINVGFFY</sequence>
<dbReference type="RefSeq" id="WP_091400400.1">
    <property type="nucleotide sequence ID" value="NZ_FNQY01000024.1"/>
</dbReference>
<organism evidence="1 2">
    <name type="scientific">Arachidicoccus rhizosphaerae</name>
    <dbReference type="NCBI Taxonomy" id="551991"/>
    <lineage>
        <taxon>Bacteria</taxon>
        <taxon>Pseudomonadati</taxon>
        <taxon>Bacteroidota</taxon>
        <taxon>Chitinophagia</taxon>
        <taxon>Chitinophagales</taxon>
        <taxon>Chitinophagaceae</taxon>
        <taxon>Arachidicoccus</taxon>
    </lineage>
</organism>
<accession>A0A1H4BS26</accession>
<reference evidence="1 2" key="1">
    <citation type="submission" date="2016-10" db="EMBL/GenBank/DDBJ databases">
        <authorList>
            <person name="de Groot N.N."/>
        </authorList>
    </citation>
    <scope>NUCLEOTIDE SEQUENCE [LARGE SCALE GENOMIC DNA]</scope>
    <source>
        <strain evidence="1 2">Vu-144</strain>
    </source>
</reference>
<proteinExistence type="predicted"/>
<gene>
    <name evidence="1" type="ORF">SAMN05192529_1241</name>
</gene>